<evidence type="ECO:0000313" key="10">
    <source>
        <dbReference type="EMBL" id="EHN58153.1"/>
    </source>
</evidence>
<sequence length="288" mass="31508">MAVAFDNVSFQYETASSIHSAALKQVSFQIPTGSFTSIIGRTGSGKSTILQLIDGLILPASGQITVGQTKLSAKSSLKNLKSFRQKIGFIFQFSENQLFEETVEQDLIFGPKNFGIDEQTAKSRIKKVLNIVHLPLSILTKSPLDLSGGQRKRAAIAAILISEPDILLLDEPVIGLDPSGQQELMAMFKELNRQGRTIIMVSHEMDQVAAYSDQVIVMNQGEVAEKGTVQDIFSDEKRLQANHLRPPSAFKFAAELKKAGFPLSNGITSENALSNQIAQVLLHRRGQL</sequence>
<evidence type="ECO:0000313" key="11">
    <source>
        <dbReference type="Proteomes" id="UP000004959"/>
    </source>
</evidence>
<dbReference type="InterPro" id="IPR017871">
    <property type="entry name" value="ABC_transporter-like_CS"/>
</dbReference>
<evidence type="ECO:0000256" key="2">
    <source>
        <dbReference type="ARBA" id="ARBA00022448"/>
    </source>
</evidence>
<keyword evidence="5 8" id="KW-0067">ATP-binding</keyword>
<dbReference type="GO" id="GO:0042626">
    <property type="term" value="F:ATPase-coupled transmembrane transporter activity"/>
    <property type="evidence" value="ECO:0007669"/>
    <property type="project" value="TreeGrafter"/>
</dbReference>
<keyword evidence="6" id="KW-1278">Translocase</keyword>
<dbReference type="InterPro" id="IPR003439">
    <property type="entry name" value="ABC_transporter-like_ATP-bd"/>
</dbReference>
<comment type="similarity">
    <text evidence="8">Belongs to the ABC transporter superfamily. Energy-coupling factor EcfA family.</text>
</comment>
<dbReference type="EC" id="7.-.-.-" evidence="8"/>
<dbReference type="PROSITE" id="PS00211">
    <property type="entry name" value="ABC_TRANSPORTER_1"/>
    <property type="match status" value="1"/>
</dbReference>
<protein>
    <recommendedName>
        <fullName evidence="8">Energy-coupling factor transporter ATP-binding protein EcfA2</fullName>
        <ecNumber evidence="8">7.-.-.-</ecNumber>
    </recommendedName>
</protein>
<dbReference type="RefSeq" id="WP_007744209.1">
    <property type="nucleotide sequence ID" value="NZ_CM001398.1"/>
</dbReference>
<dbReference type="EMBL" id="AFVZ01000001">
    <property type="protein sequence ID" value="EHN58153.1"/>
    <property type="molecule type" value="Genomic_DNA"/>
</dbReference>
<dbReference type="AlphaFoldDB" id="G9WIL4"/>
<keyword evidence="3 8" id="KW-1003">Cell membrane</keyword>
<dbReference type="PATRIC" id="fig|1045004.4.peg.25"/>
<evidence type="ECO:0000256" key="3">
    <source>
        <dbReference type="ARBA" id="ARBA00022475"/>
    </source>
</evidence>
<dbReference type="SMART" id="SM00382">
    <property type="entry name" value="AAA"/>
    <property type="match status" value="1"/>
</dbReference>
<organism evidence="10 11">
    <name type="scientific">Oenococcus kitaharae DSM 17330</name>
    <dbReference type="NCBI Taxonomy" id="1045004"/>
    <lineage>
        <taxon>Bacteria</taxon>
        <taxon>Bacillati</taxon>
        <taxon>Bacillota</taxon>
        <taxon>Bacilli</taxon>
        <taxon>Lactobacillales</taxon>
        <taxon>Lactobacillaceae</taxon>
        <taxon>Oenococcus</taxon>
    </lineage>
</organism>
<comment type="function">
    <text evidence="8">ATP-binding (A) component of a common energy-coupling factor (ECF) ABC-transporter complex.</text>
</comment>
<proteinExistence type="inferred from homology"/>
<evidence type="ECO:0000256" key="1">
    <source>
        <dbReference type="ARBA" id="ARBA00004202"/>
    </source>
</evidence>
<evidence type="ECO:0000256" key="6">
    <source>
        <dbReference type="ARBA" id="ARBA00022967"/>
    </source>
</evidence>
<dbReference type="GO" id="GO:0016887">
    <property type="term" value="F:ATP hydrolysis activity"/>
    <property type="evidence" value="ECO:0007669"/>
    <property type="project" value="InterPro"/>
</dbReference>
<dbReference type="InterPro" id="IPR003593">
    <property type="entry name" value="AAA+_ATPase"/>
</dbReference>
<dbReference type="PANTHER" id="PTHR43553">
    <property type="entry name" value="HEAVY METAL TRANSPORTER"/>
    <property type="match status" value="1"/>
</dbReference>
<dbReference type="InterPro" id="IPR027417">
    <property type="entry name" value="P-loop_NTPase"/>
</dbReference>
<dbReference type="Gene3D" id="3.40.50.300">
    <property type="entry name" value="P-loop containing nucleotide triphosphate hydrolases"/>
    <property type="match status" value="1"/>
</dbReference>
<dbReference type="GO" id="GO:0005524">
    <property type="term" value="F:ATP binding"/>
    <property type="evidence" value="ECO:0007669"/>
    <property type="project" value="UniProtKB-UniRule"/>
</dbReference>
<dbReference type="PANTHER" id="PTHR43553:SF27">
    <property type="entry name" value="ENERGY-COUPLING FACTOR TRANSPORTER ATP-BINDING PROTEIN ECFA2"/>
    <property type="match status" value="1"/>
</dbReference>
<dbReference type="Proteomes" id="UP000004959">
    <property type="component" value="Chromosome"/>
</dbReference>
<comment type="subcellular location">
    <subcellularLocation>
        <location evidence="1 8">Cell membrane</location>
        <topology evidence="1 8">Peripheral membrane protein</topology>
    </subcellularLocation>
</comment>
<evidence type="ECO:0000259" key="9">
    <source>
        <dbReference type="PROSITE" id="PS50893"/>
    </source>
</evidence>
<dbReference type="STRING" id="336988.NT96_03345"/>
<dbReference type="InterPro" id="IPR015856">
    <property type="entry name" value="ABC_transpr_CbiO/EcfA_su"/>
</dbReference>
<dbReference type="Pfam" id="PF00005">
    <property type="entry name" value="ABC_tran"/>
    <property type="match status" value="1"/>
</dbReference>
<evidence type="ECO:0000256" key="5">
    <source>
        <dbReference type="ARBA" id="ARBA00022840"/>
    </source>
</evidence>
<dbReference type="CDD" id="cd03225">
    <property type="entry name" value="ABC_cobalt_CbiO_domain1"/>
    <property type="match status" value="1"/>
</dbReference>
<evidence type="ECO:0000256" key="8">
    <source>
        <dbReference type="RuleBase" id="RU365104"/>
    </source>
</evidence>
<accession>G9WIL4</accession>
<reference evidence="10 11" key="1">
    <citation type="journal article" date="2012" name="PLoS ONE">
        <title>Functional divergence in the genus oenococcus as predicted by genome sequencing of the newly-described species, Oenococcus kitaharae.</title>
        <authorList>
            <person name="Borneman A.R."/>
            <person name="McCarthy J.M."/>
            <person name="Chambers P.J."/>
            <person name="Bartowsky E.J."/>
        </authorList>
    </citation>
    <scope>NUCLEOTIDE SEQUENCE [LARGE SCALE GENOMIC DNA]</scope>
    <source>
        <strain evidence="11">DSM17330</strain>
    </source>
</reference>
<comment type="caution">
    <text evidence="10">The sequence shown here is derived from an EMBL/GenBank/DDBJ whole genome shotgun (WGS) entry which is preliminary data.</text>
</comment>
<evidence type="ECO:0000256" key="4">
    <source>
        <dbReference type="ARBA" id="ARBA00022741"/>
    </source>
</evidence>
<dbReference type="NCBIfam" id="TIGR04521">
    <property type="entry name" value="ECF_ATPase_2"/>
    <property type="match status" value="1"/>
</dbReference>
<dbReference type="OrthoDB" id="9784332at2"/>
<feature type="domain" description="ABC transporter" evidence="9">
    <location>
        <begin position="3"/>
        <end position="245"/>
    </location>
</feature>
<dbReference type="HOGENOM" id="CLU_000604_1_22_9"/>
<keyword evidence="11" id="KW-1185">Reference proteome</keyword>
<dbReference type="PROSITE" id="PS50893">
    <property type="entry name" value="ABC_TRANSPORTER_2"/>
    <property type="match status" value="1"/>
</dbReference>
<keyword evidence="2 8" id="KW-0813">Transport</keyword>
<gene>
    <name evidence="10" type="ORF">OKIT_0024</name>
</gene>
<dbReference type="InterPro" id="IPR050095">
    <property type="entry name" value="ECF_ABC_transporter_ATP-bd"/>
</dbReference>
<dbReference type="InterPro" id="IPR030946">
    <property type="entry name" value="EcfA2"/>
</dbReference>
<dbReference type="SUPFAM" id="SSF52540">
    <property type="entry name" value="P-loop containing nucleoside triphosphate hydrolases"/>
    <property type="match status" value="1"/>
</dbReference>
<keyword evidence="4 8" id="KW-0547">Nucleotide-binding</keyword>
<comment type="subunit">
    <text evidence="8">Forms a stable energy-coupling factor (ECF) transporter complex composed of 2 membrane-embedded substrate-binding proteins (S component), 2 ATP-binding proteins (A component) and 2 transmembrane proteins (T component).</text>
</comment>
<dbReference type="FunFam" id="3.40.50.300:FF:000224">
    <property type="entry name" value="Energy-coupling factor transporter ATP-binding protein EcfA"/>
    <property type="match status" value="1"/>
</dbReference>
<name>G9WIL4_9LACO</name>
<dbReference type="GO" id="GO:0043190">
    <property type="term" value="C:ATP-binding cassette (ABC) transporter complex"/>
    <property type="evidence" value="ECO:0007669"/>
    <property type="project" value="TreeGrafter"/>
</dbReference>
<keyword evidence="7 8" id="KW-0472">Membrane</keyword>
<evidence type="ECO:0000256" key="7">
    <source>
        <dbReference type="ARBA" id="ARBA00023136"/>
    </source>
</evidence>
<dbReference type="eggNOG" id="COG1122">
    <property type="taxonomic scope" value="Bacteria"/>
</dbReference>